<evidence type="ECO:0000256" key="6">
    <source>
        <dbReference type="ARBA" id="ARBA00022692"/>
    </source>
</evidence>
<keyword evidence="11 23" id="KW-1133">Transmembrane helix</keyword>
<dbReference type="GO" id="GO:0006695">
    <property type="term" value="P:cholesterol biosynthetic process"/>
    <property type="evidence" value="ECO:0007669"/>
    <property type="project" value="UniProtKB-KW"/>
</dbReference>
<comment type="catalytic activity">
    <reaction evidence="21">
        <text>cholesterol + NADP(+) = 7-dehydrocholesterol + NADPH + H(+)</text>
        <dbReference type="Rhea" id="RHEA:23984"/>
        <dbReference type="ChEBI" id="CHEBI:15378"/>
        <dbReference type="ChEBI" id="CHEBI:16113"/>
        <dbReference type="ChEBI" id="CHEBI:17759"/>
        <dbReference type="ChEBI" id="CHEBI:57783"/>
        <dbReference type="ChEBI" id="CHEBI:58349"/>
        <dbReference type="EC" id="1.3.1.21"/>
    </reaction>
    <physiologicalReaction direction="right-to-left" evidence="21">
        <dbReference type="Rhea" id="RHEA:23986"/>
    </physiologicalReaction>
</comment>
<dbReference type="Proteomes" id="UP000188320">
    <property type="component" value="Unassembled WGS sequence"/>
</dbReference>
<keyword evidence="9" id="KW-0521">NADP</keyword>
<keyword evidence="17" id="KW-0753">Steroid metabolism</keyword>
<protein>
    <recommendedName>
        <fullName evidence="19">7-dehydrocholesterol reductase</fullName>
        <ecNumber evidence="18">1.3.1.21</ecNumber>
    </recommendedName>
    <alternativeName>
        <fullName evidence="20">Sterol Delta(7)-reductase</fullName>
    </alternativeName>
</protein>
<evidence type="ECO:0000256" key="21">
    <source>
        <dbReference type="ARBA" id="ARBA00047795"/>
    </source>
</evidence>
<feature type="transmembrane region" description="Helical" evidence="23">
    <location>
        <begin position="404"/>
        <end position="430"/>
    </location>
</feature>
<evidence type="ECO:0000256" key="2">
    <source>
        <dbReference type="ARBA" id="ARBA00004770"/>
    </source>
</evidence>
<name>A0A1R1PXT1_ZANCU</name>
<evidence type="ECO:0000256" key="17">
    <source>
        <dbReference type="ARBA" id="ARBA00023221"/>
    </source>
</evidence>
<evidence type="ECO:0000256" key="13">
    <source>
        <dbReference type="ARBA" id="ARBA00023011"/>
    </source>
</evidence>
<dbReference type="PANTHER" id="PTHR21257:SF38">
    <property type="entry name" value="7-DEHYDROCHOLESTEROL REDUCTASE"/>
    <property type="match status" value="1"/>
</dbReference>
<dbReference type="AlphaFoldDB" id="A0A1R1PXT1"/>
<comment type="subcellular location">
    <subcellularLocation>
        <location evidence="1">Endoplasmic reticulum membrane</location>
        <topology evidence="1">Multi-pass membrane protein</topology>
    </subcellularLocation>
</comment>
<feature type="transmembrane region" description="Helical" evidence="23">
    <location>
        <begin position="171"/>
        <end position="192"/>
    </location>
</feature>
<reference evidence="25" key="1">
    <citation type="submission" date="2017-01" db="EMBL/GenBank/DDBJ databases">
        <authorList>
            <person name="Wang Y."/>
            <person name="White M."/>
            <person name="Kvist S."/>
            <person name="Moncalvo J.-M."/>
        </authorList>
    </citation>
    <scope>NUCLEOTIDE SEQUENCE [LARGE SCALE GENOMIC DNA]</scope>
    <source>
        <strain evidence="25">COL-18-3</strain>
    </source>
</reference>
<feature type="transmembrane region" description="Helical" evidence="23">
    <location>
        <begin position="140"/>
        <end position="159"/>
    </location>
</feature>
<evidence type="ECO:0000256" key="8">
    <source>
        <dbReference type="ARBA" id="ARBA00022824"/>
    </source>
</evidence>
<keyword evidence="6 23" id="KW-0812">Transmembrane</keyword>
<keyword evidence="12" id="KW-0560">Oxidoreductase</keyword>
<dbReference type="GO" id="GO:0016132">
    <property type="term" value="P:brassinosteroid biosynthetic process"/>
    <property type="evidence" value="ECO:0007669"/>
    <property type="project" value="TreeGrafter"/>
</dbReference>
<keyword evidence="14" id="KW-0443">Lipid metabolism</keyword>
<evidence type="ECO:0000256" key="1">
    <source>
        <dbReference type="ARBA" id="ARBA00004477"/>
    </source>
</evidence>
<evidence type="ECO:0000256" key="4">
    <source>
        <dbReference type="ARBA" id="ARBA00022516"/>
    </source>
</evidence>
<dbReference type="PANTHER" id="PTHR21257">
    <property type="entry name" value="DELTA(14)-STEROL REDUCTASE"/>
    <property type="match status" value="1"/>
</dbReference>
<keyword evidence="4" id="KW-0444">Lipid biosynthesis</keyword>
<evidence type="ECO:0000256" key="19">
    <source>
        <dbReference type="ARBA" id="ARBA00039984"/>
    </source>
</evidence>
<keyword evidence="13" id="KW-0756">Sterol biosynthesis</keyword>
<evidence type="ECO:0000256" key="9">
    <source>
        <dbReference type="ARBA" id="ARBA00022857"/>
    </source>
</evidence>
<keyword evidence="25" id="KW-1185">Reference proteome</keyword>
<feature type="transmembrane region" description="Helical" evidence="23">
    <location>
        <begin position="328"/>
        <end position="347"/>
    </location>
</feature>
<keyword evidence="7" id="KW-0152">Cholesterol biosynthesis</keyword>
<dbReference type="EC" id="1.3.1.21" evidence="18"/>
<evidence type="ECO:0000256" key="20">
    <source>
        <dbReference type="ARBA" id="ARBA00042688"/>
    </source>
</evidence>
<evidence type="ECO:0000256" key="11">
    <source>
        <dbReference type="ARBA" id="ARBA00022989"/>
    </source>
</evidence>
<dbReference type="Pfam" id="PF01222">
    <property type="entry name" value="ERG4_ERG24"/>
    <property type="match status" value="1"/>
</dbReference>
<dbReference type="GO" id="GO:0005789">
    <property type="term" value="C:endoplasmic reticulum membrane"/>
    <property type="evidence" value="ECO:0007669"/>
    <property type="project" value="UniProtKB-SubCell"/>
</dbReference>
<evidence type="ECO:0000256" key="22">
    <source>
        <dbReference type="ARBA" id="ARBA00047826"/>
    </source>
</evidence>
<dbReference type="InterPro" id="IPR001171">
    <property type="entry name" value="ERG24_DHCR-like"/>
</dbReference>
<dbReference type="FunFam" id="1.20.120.1630:FF:000004">
    <property type="entry name" value="7-dehydrocholesterol reductase"/>
    <property type="match status" value="1"/>
</dbReference>
<comment type="catalytic activity">
    <reaction evidence="22">
        <text>7-dehydrodesmosterol + NADPH + H(+) = desmosterol + NADP(+)</text>
        <dbReference type="Rhea" id="RHEA:46740"/>
        <dbReference type="ChEBI" id="CHEBI:15378"/>
        <dbReference type="ChEBI" id="CHEBI:17737"/>
        <dbReference type="ChEBI" id="CHEBI:27910"/>
        <dbReference type="ChEBI" id="CHEBI:57783"/>
        <dbReference type="ChEBI" id="CHEBI:58349"/>
    </reaction>
    <physiologicalReaction direction="left-to-right" evidence="22">
        <dbReference type="Rhea" id="RHEA:46741"/>
    </physiologicalReaction>
</comment>
<comment type="caution">
    <text evidence="24">The sequence shown here is derived from an EMBL/GenBank/DDBJ whole genome shotgun (WGS) entry which is preliminary data.</text>
</comment>
<feature type="transmembrane region" description="Helical" evidence="23">
    <location>
        <begin position="259"/>
        <end position="278"/>
    </location>
</feature>
<evidence type="ECO:0000256" key="7">
    <source>
        <dbReference type="ARBA" id="ARBA00022778"/>
    </source>
</evidence>
<dbReference type="Gene3D" id="1.20.120.1630">
    <property type="match status" value="1"/>
</dbReference>
<evidence type="ECO:0000256" key="16">
    <source>
        <dbReference type="ARBA" id="ARBA00023166"/>
    </source>
</evidence>
<organism evidence="24 25">
    <name type="scientific">Zancudomyces culisetae</name>
    <name type="common">Gut fungus</name>
    <name type="synonym">Smittium culisetae</name>
    <dbReference type="NCBI Taxonomy" id="1213189"/>
    <lineage>
        <taxon>Eukaryota</taxon>
        <taxon>Fungi</taxon>
        <taxon>Fungi incertae sedis</taxon>
        <taxon>Zoopagomycota</taxon>
        <taxon>Kickxellomycotina</taxon>
        <taxon>Harpellomycetes</taxon>
        <taxon>Harpellales</taxon>
        <taxon>Legeriomycetaceae</taxon>
        <taxon>Zancudomyces</taxon>
    </lineage>
</organism>
<proteinExistence type="inferred from homology"/>
<evidence type="ECO:0000256" key="5">
    <source>
        <dbReference type="ARBA" id="ARBA00022548"/>
    </source>
</evidence>
<keyword evidence="8" id="KW-0256">Endoplasmic reticulum</keyword>
<dbReference type="EMBL" id="LSSK01000051">
    <property type="protein sequence ID" value="OMH85727.1"/>
    <property type="molecule type" value="Genomic_DNA"/>
</dbReference>
<dbReference type="GO" id="GO:0047598">
    <property type="term" value="F:7-dehydrocholesterol reductase activity"/>
    <property type="evidence" value="ECO:0007669"/>
    <property type="project" value="UniProtKB-EC"/>
</dbReference>
<keyword evidence="16" id="KW-1207">Sterol metabolism</keyword>
<dbReference type="InterPro" id="IPR018083">
    <property type="entry name" value="Sterol_reductase_CS"/>
</dbReference>
<evidence type="ECO:0000256" key="23">
    <source>
        <dbReference type="SAM" id="Phobius"/>
    </source>
</evidence>
<keyword evidence="5" id="KW-0153">Cholesterol metabolism</keyword>
<evidence type="ECO:0000256" key="14">
    <source>
        <dbReference type="ARBA" id="ARBA00023098"/>
    </source>
</evidence>
<evidence type="ECO:0000313" key="24">
    <source>
        <dbReference type="EMBL" id="OMH85727.1"/>
    </source>
</evidence>
<feature type="transmembrane region" description="Helical" evidence="23">
    <location>
        <begin position="21"/>
        <end position="43"/>
    </location>
</feature>
<keyword evidence="15 23" id="KW-0472">Membrane</keyword>
<gene>
    <name evidence="24" type="ORF">AX774_g708</name>
</gene>
<comment type="similarity">
    <text evidence="3">Belongs to the ERG4/ERG24 family.</text>
</comment>
<dbReference type="PROSITE" id="PS01018">
    <property type="entry name" value="STEROL_REDUCT_2"/>
    <property type="match status" value="1"/>
</dbReference>
<evidence type="ECO:0000256" key="15">
    <source>
        <dbReference type="ARBA" id="ARBA00023136"/>
    </source>
</evidence>
<evidence type="ECO:0000256" key="10">
    <source>
        <dbReference type="ARBA" id="ARBA00022955"/>
    </source>
</evidence>
<evidence type="ECO:0000256" key="12">
    <source>
        <dbReference type="ARBA" id="ARBA00023002"/>
    </source>
</evidence>
<sequence length="471" mass="54323">MAKNQEKKKLELWGRATDATVITIALTLGLFAFAPFWAAYLWASCTYYQCSITTGPIVDFFNVVQNFQDEIVSSTNGGLIEMIGAGVYKIFTDVVLADREALCVYLCWLVYNFAMYLYFPVRKIGLGQSTPAGHVLKYRINGLYVWIATHVVYIAGSVLSNEAYGLDYICVHWGGFLVATNIVGLALSLFVYMKAHIAPSHPEDRKFSGSKIYDYCMGIELNPRIGQWFDFKLVFNGRPGIVAWTLINFSFGAAQYKQLGYVTNAMVLLNILHAIYVVDFFYFEDWYLRTIDIAHDHFGYYLAWGDCVWLPFTYTLQSFYIFRNPVDLSTPYFILILSIGLVGYYIFRNANNQKDIVRKTNGRCLIFGKPPTFIRAEYRTADGKPHKSILLTCGFWGLSRHFNYVGDLLMCFAFGASCASFDFIPFYYLFYMTVLLVHRISRDNDRCRLKYGVYWDEYCRRVPYKLIPYVY</sequence>
<evidence type="ECO:0000313" key="25">
    <source>
        <dbReference type="Proteomes" id="UP000188320"/>
    </source>
</evidence>
<evidence type="ECO:0000256" key="3">
    <source>
        <dbReference type="ARBA" id="ARBA00005402"/>
    </source>
</evidence>
<evidence type="ECO:0000256" key="18">
    <source>
        <dbReference type="ARBA" id="ARBA00038851"/>
    </source>
</evidence>
<accession>A0A1R1PXT1</accession>
<dbReference type="OrthoDB" id="5326588at2759"/>
<feature type="transmembrane region" description="Helical" evidence="23">
    <location>
        <begin position="102"/>
        <end position="119"/>
    </location>
</feature>
<keyword evidence="10" id="KW-0752">Steroid biosynthesis</keyword>
<comment type="pathway">
    <text evidence="2">Steroid biosynthesis; cholesterol biosynthesis.</text>
</comment>